<dbReference type="RefSeq" id="WP_303685559.1">
    <property type="nucleotide sequence ID" value="NZ_CAJXYO010000012.1"/>
</dbReference>
<dbReference type="AlphaFoldDB" id="A0A1Z8BFE2"/>
<keyword evidence="1" id="KW-1133">Transmembrane helix</keyword>
<name>A0A1Z8BFE2_9FLAO</name>
<dbReference type="Proteomes" id="UP000196102">
    <property type="component" value="Unassembled WGS sequence"/>
</dbReference>
<proteinExistence type="predicted"/>
<keyword evidence="1" id="KW-0472">Membrane</keyword>
<protein>
    <submittedName>
        <fullName evidence="2">Uncharacterized protein</fullName>
    </submittedName>
</protein>
<feature type="transmembrane region" description="Helical" evidence="1">
    <location>
        <begin position="35"/>
        <end position="61"/>
    </location>
</feature>
<feature type="transmembrane region" description="Helical" evidence="1">
    <location>
        <begin position="73"/>
        <end position="95"/>
    </location>
</feature>
<dbReference type="Pfam" id="PF20108">
    <property type="entry name" value="DUF6498"/>
    <property type="match status" value="1"/>
</dbReference>
<comment type="caution">
    <text evidence="2">The sequence shown here is derived from an EMBL/GenBank/DDBJ whole genome shotgun (WGS) entry which is preliminary data.</text>
</comment>
<feature type="transmembrane region" description="Helical" evidence="1">
    <location>
        <begin position="122"/>
        <end position="143"/>
    </location>
</feature>
<evidence type="ECO:0000256" key="1">
    <source>
        <dbReference type="SAM" id="Phobius"/>
    </source>
</evidence>
<dbReference type="InterPro" id="IPR045466">
    <property type="entry name" value="DUF6498"/>
</dbReference>
<evidence type="ECO:0000313" key="2">
    <source>
        <dbReference type="EMBL" id="OUS21227.1"/>
    </source>
</evidence>
<organism evidence="2 3">
    <name type="scientific">Nonlabens dokdonensis</name>
    <dbReference type="NCBI Taxonomy" id="328515"/>
    <lineage>
        <taxon>Bacteria</taxon>
        <taxon>Pseudomonadati</taxon>
        <taxon>Bacteroidota</taxon>
        <taxon>Flavobacteriia</taxon>
        <taxon>Flavobacteriales</taxon>
        <taxon>Flavobacteriaceae</taxon>
        <taxon>Nonlabens</taxon>
    </lineage>
</organism>
<dbReference type="EMBL" id="MAAX01000021">
    <property type="protein sequence ID" value="OUS21227.1"/>
    <property type="molecule type" value="Genomic_DNA"/>
</dbReference>
<accession>A0A1Z8BFE2</accession>
<evidence type="ECO:0000313" key="3">
    <source>
        <dbReference type="Proteomes" id="UP000196102"/>
    </source>
</evidence>
<gene>
    <name evidence="2" type="ORF">A9Q93_01230</name>
</gene>
<sequence>MWKLVLYPNKANANLYIAAAFVLFLYFTGTLSAMAILFAYFLETIIIGLFMVIKMCFITIYSHENKGSNIGKIFFFCVHYGGFVAIQSIFAFTFLEVDKTDGIVNGFNILENYRYVLQLENIWLLLGFTILSHFYTLTTVFINEKRYKQITTFEIMVAPYIRIIVQQFVVILAGFFMFWSSATAAVLLLVFIRTFVDCCIIAIKDDSPLLEWLVKQKRPPEITEEVFRKQLKNLTE</sequence>
<reference evidence="3" key="1">
    <citation type="journal article" date="2017" name="Proc. Natl. Acad. Sci. U.S.A.">
        <title>Simulation of Deepwater Horizon oil plume reveals substrate specialization within a complex community of hydrocarbon-degraders.</title>
        <authorList>
            <person name="Hu P."/>
            <person name="Dubinsky E.A."/>
            <person name="Probst A.J."/>
            <person name="Wang J."/>
            <person name="Sieber C.M.K."/>
            <person name="Tom L.M."/>
            <person name="Gardinali P."/>
            <person name="Banfield J.F."/>
            <person name="Atlas R.M."/>
            <person name="Andersen G.L."/>
        </authorList>
    </citation>
    <scope>NUCLEOTIDE SEQUENCE [LARGE SCALE GENOMIC DNA]</scope>
</reference>
<feature type="transmembrane region" description="Helical" evidence="1">
    <location>
        <begin position="12"/>
        <end position="29"/>
    </location>
</feature>
<keyword evidence="1" id="KW-0812">Transmembrane</keyword>